<gene>
    <name evidence="3" type="ORF">RRF57_000065</name>
</gene>
<keyword evidence="1" id="KW-0812">Transmembrane</keyword>
<sequence>MAAFHLRILQLSRLFTPVLPCSHIASTAQKLGNTALRYTCHLLPTHAPVVPYDRLLHAVNYIQDAGPVLLHDSGDERKAHHPQRPLLLAREFCVMGDDTFNKLDNLVAGKGFKTEHEQIFVERARLRSALRQSRCFGFVLLLVPFLAVLVLVSQKRGLHL</sequence>
<feature type="transmembrane region" description="Helical" evidence="1">
    <location>
        <begin position="135"/>
        <end position="153"/>
    </location>
</feature>
<protein>
    <submittedName>
        <fullName evidence="3">Uncharacterized protein</fullName>
    </submittedName>
</protein>
<reference evidence="3 4" key="1">
    <citation type="submission" date="2023-10" db="EMBL/GenBank/DDBJ databases">
        <title>Draft genome sequence of Xylaria bambusicola isolate GMP-LS, the root and basal stem rot pathogen of sugarcane in Indonesia.</title>
        <authorList>
            <person name="Selvaraj P."/>
            <person name="Muralishankar V."/>
            <person name="Muruganantham S."/>
            <person name="Sp S."/>
            <person name="Haryani S."/>
            <person name="Lau K.J.X."/>
            <person name="Naqvi N.I."/>
        </authorList>
    </citation>
    <scope>NUCLEOTIDE SEQUENCE [LARGE SCALE GENOMIC DNA]</scope>
    <source>
        <strain evidence="3">GMP-LS</strain>
    </source>
</reference>
<dbReference type="EMBL" id="JAWHQM010000001">
    <property type="protein sequence ID" value="KAK5624349.1"/>
    <property type="molecule type" value="Genomic_DNA"/>
</dbReference>
<keyword evidence="2" id="KW-0732">Signal</keyword>
<keyword evidence="1" id="KW-1133">Transmembrane helix</keyword>
<evidence type="ECO:0000256" key="2">
    <source>
        <dbReference type="SAM" id="SignalP"/>
    </source>
</evidence>
<evidence type="ECO:0000313" key="3">
    <source>
        <dbReference type="EMBL" id="KAK5624349.1"/>
    </source>
</evidence>
<feature type="chain" id="PRO_5042843062" evidence="2">
    <location>
        <begin position="21"/>
        <end position="160"/>
    </location>
</feature>
<evidence type="ECO:0000313" key="4">
    <source>
        <dbReference type="Proteomes" id="UP001305414"/>
    </source>
</evidence>
<dbReference type="AlphaFoldDB" id="A0AAN7UMX9"/>
<feature type="signal peptide" evidence="2">
    <location>
        <begin position="1"/>
        <end position="20"/>
    </location>
</feature>
<proteinExistence type="predicted"/>
<comment type="caution">
    <text evidence="3">The sequence shown here is derived from an EMBL/GenBank/DDBJ whole genome shotgun (WGS) entry which is preliminary data.</text>
</comment>
<name>A0AAN7UMX9_9PEZI</name>
<accession>A0AAN7UMX9</accession>
<dbReference type="Proteomes" id="UP001305414">
    <property type="component" value="Unassembled WGS sequence"/>
</dbReference>
<keyword evidence="1" id="KW-0472">Membrane</keyword>
<keyword evidence="4" id="KW-1185">Reference proteome</keyword>
<evidence type="ECO:0000256" key="1">
    <source>
        <dbReference type="SAM" id="Phobius"/>
    </source>
</evidence>
<organism evidence="3 4">
    <name type="scientific">Xylaria bambusicola</name>
    <dbReference type="NCBI Taxonomy" id="326684"/>
    <lineage>
        <taxon>Eukaryota</taxon>
        <taxon>Fungi</taxon>
        <taxon>Dikarya</taxon>
        <taxon>Ascomycota</taxon>
        <taxon>Pezizomycotina</taxon>
        <taxon>Sordariomycetes</taxon>
        <taxon>Xylariomycetidae</taxon>
        <taxon>Xylariales</taxon>
        <taxon>Xylariaceae</taxon>
        <taxon>Xylaria</taxon>
    </lineage>
</organism>